<evidence type="ECO:0000256" key="7">
    <source>
        <dbReference type="ARBA" id="ARBA00023306"/>
    </source>
</evidence>
<feature type="region of interest" description="Disordered" evidence="8">
    <location>
        <begin position="877"/>
        <end position="992"/>
    </location>
</feature>
<dbReference type="PANTHER" id="PTHR46003">
    <property type="entry name" value="HOST CELL FACTOR"/>
    <property type="match status" value="1"/>
</dbReference>
<comment type="caution">
    <text evidence="10">The sequence shown here is derived from an EMBL/GenBank/DDBJ whole genome shotgun (WGS) entry which is preliminary data.</text>
</comment>
<dbReference type="SUPFAM" id="SSF49265">
    <property type="entry name" value="Fibronectin type III"/>
    <property type="match status" value="1"/>
</dbReference>
<feature type="compositionally biased region" description="Basic and acidic residues" evidence="8">
    <location>
        <begin position="955"/>
        <end position="975"/>
    </location>
</feature>
<dbReference type="InterPro" id="IPR015915">
    <property type="entry name" value="Kelch-typ_b-propeller"/>
</dbReference>
<evidence type="ECO:0000259" key="9">
    <source>
        <dbReference type="PROSITE" id="PS50853"/>
    </source>
</evidence>
<keyword evidence="11" id="KW-1185">Reference proteome</keyword>
<evidence type="ECO:0000256" key="5">
    <source>
        <dbReference type="ARBA" id="ARBA00022813"/>
    </source>
</evidence>
<keyword evidence="3" id="KW-0597">Phosphoprotein</keyword>
<feature type="compositionally biased region" description="Polar residues" evidence="8">
    <location>
        <begin position="877"/>
        <end position="891"/>
    </location>
</feature>
<feature type="compositionally biased region" description="Basic and acidic residues" evidence="8">
    <location>
        <begin position="781"/>
        <end position="795"/>
    </location>
</feature>
<proteinExistence type="predicted"/>
<evidence type="ECO:0000256" key="3">
    <source>
        <dbReference type="ARBA" id="ARBA00022553"/>
    </source>
</evidence>
<dbReference type="GO" id="GO:0003713">
    <property type="term" value="F:transcription coactivator activity"/>
    <property type="evidence" value="ECO:0007669"/>
    <property type="project" value="TreeGrafter"/>
</dbReference>
<feature type="compositionally biased region" description="Polar residues" evidence="8">
    <location>
        <begin position="804"/>
        <end position="825"/>
    </location>
</feature>
<dbReference type="EMBL" id="LUCM01009894">
    <property type="protein sequence ID" value="KAA0186203.1"/>
    <property type="molecule type" value="Genomic_DNA"/>
</dbReference>
<keyword evidence="7" id="KW-0131">Cell cycle</keyword>
<dbReference type="Proteomes" id="UP000728185">
    <property type="component" value="Unassembled WGS sequence"/>
</dbReference>
<protein>
    <submittedName>
        <fullName evidence="10">Host cell factor</fullName>
    </submittedName>
</protein>
<keyword evidence="4" id="KW-0677">Repeat</keyword>
<evidence type="ECO:0000256" key="2">
    <source>
        <dbReference type="ARBA" id="ARBA00022441"/>
    </source>
</evidence>
<dbReference type="Gene3D" id="2.60.40.10">
    <property type="entry name" value="Immunoglobulins"/>
    <property type="match status" value="2"/>
</dbReference>
<dbReference type="Pfam" id="PF13854">
    <property type="entry name" value="Kelch_HCF"/>
    <property type="match status" value="1"/>
</dbReference>
<dbReference type="FunFam" id="2.120.10.80:FF:000015">
    <property type="entry name" value="host cell factor 1 isoform X1"/>
    <property type="match status" value="1"/>
</dbReference>
<dbReference type="Gene3D" id="6.10.250.2590">
    <property type="match status" value="1"/>
</dbReference>
<dbReference type="SUPFAM" id="SSF117281">
    <property type="entry name" value="Kelch motif"/>
    <property type="match status" value="1"/>
</dbReference>
<comment type="subcellular location">
    <subcellularLocation>
        <location evidence="1">Nucleus</location>
    </subcellularLocation>
</comment>
<name>A0A8E0RKY5_9TREM</name>
<keyword evidence="2" id="KW-0880">Kelch repeat</keyword>
<dbReference type="PANTHER" id="PTHR46003:SF1">
    <property type="entry name" value="HOST CELL FACTOR"/>
    <property type="match status" value="1"/>
</dbReference>
<gene>
    <name evidence="10" type="ORF">FBUS_05655</name>
</gene>
<evidence type="ECO:0000313" key="10">
    <source>
        <dbReference type="EMBL" id="KAA0186203.1"/>
    </source>
</evidence>
<dbReference type="PROSITE" id="PS50853">
    <property type="entry name" value="FN3"/>
    <property type="match status" value="1"/>
</dbReference>
<keyword evidence="5" id="KW-0068">Autocatalytic cleavage</keyword>
<dbReference type="GO" id="GO:0035097">
    <property type="term" value="C:histone methyltransferase complex"/>
    <property type="evidence" value="ECO:0007669"/>
    <property type="project" value="TreeGrafter"/>
</dbReference>
<reference evidence="10" key="1">
    <citation type="submission" date="2019-05" db="EMBL/GenBank/DDBJ databases">
        <title>Annotation for the trematode Fasciolopsis buski.</title>
        <authorList>
            <person name="Choi Y.-J."/>
        </authorList>
    </citation>
    <scope>NUCLEOTIDE SEQUENCE</scope>
    <source>
        <strain evidence="10">HT</strain>
        <tissue evidence="10">Whole worm</tissue>
    </source>
</reference>
<dbReference type="InterPro" id="IPR003961">
    <property type="entry name" value="FN3_dom"/>
</dbReference>
<dbReference type="InterPro" id="IPR059124">
    <property type="entry name" value="Kelch_HCF"/>
</dbReference>
<evidence type="ECO:0000256" key="1">
    <source>
        <dbReference type="ARBA" id="ARBA00004123"/>
    </source>
</evidence>
<evidence type="ECO:0000313" key="11">
    <source>
        <dbReference type="Proteomes" id="UP000728185"/>
    </source>
</evidence>
<dbReference type="SMART" id="SM00060">
    <property type="entry name" value="FN3"/>
    <property type="match status" value="1"/>
</dbReference>
<dbReference type="InterPro" id="IPR013783">
    <property type="entry name" value="Ig-like_fold"/>
</dbReference>
<dbReference type="InterPro" id="IPR043536">
    <property type="entry name" value="HCF1/2"/>
</dbReference>
<feature type="region of interest" description="Disordered" evidence="8">
    <location>
        <begin position="765"/>
        <end position="828"/>
    </location>
</feature>
<keyword evidence="6" id="KW-0539">Nucleus</keyword>
<organism evidence="10 11">
    <name type="scientific">Fasciolopsis buskii</name>
    <dbReference type="NCBI Taxonomy" id="27845"/>
    <lineage>
        <taxon>Eukaryota</taxon>
        <taxon>Metazoa</taxon>
        <taxon>Spiralia</taxon>
        <taxon>Lophotrochozoa</taxon>
        <taxon>Platyhelminthes</taxon>
        <taxon>Trematoda</taxon>
        <taxon>Digenea</taxon>
        <taxon>Plagiorchiida</taxon>
        <taxon>Echinostomata</taxon>
        <taxon>Echinostomatoidea</taxon>
        <taxon>Fasciolidae</taxon>
        <taxon>Fasciolopsis</taxon>
    </lineage>
</organism>
<feature type="compositionally biased region" description="Acidic residues" evidence="8">
    <location>
        <begin position="771"/>
        <end position="780"/>
    </location>
</feature>
<evidence type="ECO:0000256" key="4">
    <source>
        <dbReference type="ARBA" id="ARBA00022737"/>
    </source>
</evidence>
<sequence length="1387" mass="144835">MAAAGPILRWKKVVTTTGNVPRPRHGHKAVAIKDLIVVFGGGNEGIVDELHVFNTTTCQWFLPAVHGDIPAGCAAFGMLAENTRVLMFGGMLEYGKYSSELYELQASRWEWKRLKPKPPRNGPCPCPRIGHSFTLVGQRAFLFGGITNDSDDPKNNIPRYLNDLYTLELKPNSSAMCWDIPITYGQPPSPRESHSAVAYQVLDGMVKKWRLLVYGGMSGNRLGDLWQLEIDTMTWVKPVVTGDPPAPRSLHSATVIGNRMFVFGGWVPLVMEEIKMTTQEKEWKCTNTLASLNLDTMNWEPLAMEVFDESLVPRARAGHCAVAVHTRLYIWSGRDGYRKAWNNQVCFKDLWFVETDRPPAPTRVQLVRAGTQSLEVTWGSVPTADAYVLQIQKYDVSPSISSGTLAPVTPDPGGLNKSVLNPASVGGVNFTRSTGMPQRVIAGLGATVQPIVPSGMSPIIATSNLPTPNASLHALASAAANANSNAIPIVSRWNSSTGVTAVPMTNALLTATTGTQRGATVVTPTGLKITPVPGSAVTGRAAAMAAVSQQSVPSSGAGGTTTIIRTATGLGIGGKTQPLITVAKPLGNVMSVSPSLPIGQPVSAAGVPTSSSTTGQVVHLVKTPGGLIKPLKLVPAAPVTATGAAPKTITVQQTSSVGSTSTVTKVIKAIPATMLQKSTTGKPILITSAGMARSGQTVVQPASTTVHRAPGQSIVIMNPTVSAGVRPQPIMTTGGQVTLVRRESIEPSILSGAADEVDPEDAARIPQLDGTADDADDSDQDGDKKEENETTHEVEEQCDAPLSMGSSKNVPVKRSSAQSASSTRLGQELGIDREDAAVSSGLHATLAAQAAAELLADQTATTSDDVQLANETNAVSDQSAFVGGEQQSQAESLDITESESPNKRNTDGDEFTESFPSEKPVETAVISESNKDDEKENAPNTADPLETLALVAARRSSDSTHSSDKYFPGDEDRAASEGSQLPPTDLDSHTSVVPLTTGSPEAEFAIAPSLSGTTGVVGGLIPSITSAGRATQGGIASRPMAILSTGAPTSGQSVRAVSTGLVSANTTGITNTTYSSSIGGCSATTTPGAGVLHRTDSSWHDVGIIKSTSCTVTMYSAYTNDVGVNMEAIDALQGPNGIGPNGLTTQGPKIQLAPGTAYKFRVAGLNACGRGPWSEISAFKTCLPGYPGAPSAIKITKSESGAHLTWEPPQNTAGKITEYSVYLAVKSQPSGPEAIETKISSTPAGMAFVRVYCGQAPAATVTASTLATAHLDLSSKPAVIFRIAARNEKGYGPATQVRWLQDVATSPVGAGPTPNPAAAAAATQLKRLPSLGGSQERTRSVHLGDCILNSAPIKNPNELTVSLHGDTDGIDLSDEQPTTIVAVKDTW</sequence>
<evidence type="ECO:0000256" key="6">
    <source>
        <dbReference type="ARBA" id="ARBA00023242"/>
    </source>
</evidence>
<dbReference type="Gene3D" id="2.120.10.80">
    <property type="entry name" value="Kelch-type beta propeller"/>
    <property type="match status" value="2"/>
</dbReference>
<feature type="domain" description="Fibronectin type-III" evidence="9">
    <location>
        <begin position="1186"/>
        <end position="1308"/>
    </location>
</feature>
<dbReference type="InterPro" id="IPR036116">
    <property type="entry name" value="FN3_sf"/>
</dbReference>
<dbReference type="FunFam" id="2.120.10.80:FF:000008">
    <property type="entry name" value="host cell factor 1 isoform X1"/>
    <property type="match status" value="1"/>
</dbReference>
<accession>A0A8E0RKY5</accession>
<dbReference type="OrthoDB" id="10001928at2759"/>
<dbReference type="CDD" id="cd00063">
    <property type="entry name" value="FN3"/>
    <property type="match status" value="2"/>
</dbReference>
<dbReference type="GO" id="GO:0006338">
    <property type="term" value="P:chromatin remodeling"/>
    <property type="evidence" value="ECO:0007669"/>
    <property type="project" value="TreeGrafter"/>
</dbReference>
<evidence type="ECO:0000256" key="8">
    <source>
        <dbReference type="SAM" id="MobiDB-lite"/>
    </source>
</evidence>